<dbReference type="InterPro" id="IPR039421">
    <property type="entry name" value="Type_1_exporter"/>
</dbReference>
<organism evidence="10 11">
    <name type="scientific">Limosilactobacillus portuensis</name>
    <dbReference type="NCBI Taxonomy" id="2742601"/>
    <lineage>
        <taxon>Bacteria</taxon>
        <taxon>Bacillati</taxon>
        <taxon>Bacillota</taxon>
        <taxon>Bacilli</taxon>
        <taxon>Lactobacillales</taxon>
        <taxon>Lactobacillaceae</taxon>
        <taxon>Limosilactobacillus</taxon>
    </lineage>
</organism>
<dbReference type="Gene3D" id="1.20.1560.10">
    <property type="entry name" value="ABC transporter type 1, transmembrane domain"/>
    <property type="match status" value="1"/>
</dbReference>
<dbReference type="PROSITE" id="PS00211">
    <property type="entry name" value="ABC_TRANSPORTER_1"/>
    <property type="match status" value="1"/>
</dbReference>
<dbReference type="SMART" id="SM00382">
    <property type="entry name" value="AAA"/>
    <property type="match status" value="1"/>
</dbReference>
<dbReference type="RefSeq" id="WP_102169453.1">
    <property type="nucleotide sequence ID" value="NZ_JAHPJJ010000015.1"/>
</dbReference>
<name>A0ABS6IX57_9LACO</name>
<dbReference type="InterPro" id="IPR003439">
    <property type="entry name" value="ABC_transporter-like_ATP-bd"/>
</dbReference>
<evidence type="ECO:0000256" key="4">
    <source>
        <dbReference type="ARBA" id="ARBA00022840"/>
    </source>
</evidence>
<comment type="subcellular location">
    <subcellularLocation>
        <location evidence="1">Cell membrane</location>
        <topology evidence="1">Multi-pass membrane protein</topology>
    </subcellularLocation>
</comment>
<dbReference type="Proteomes" id="UP001196248">
    <property type="component" value="Unassembled WGS sequence"/>
</dbReference>
<evidence type="ECO:0000259" key="8">
    <source>
        <dbReference type="PROSITE" id="PS50893"/>
    </source>
</evidence>
<keyword evidence="4 10" id="KW-0067">ATP-binding</keyword>
<feature type="transmembrane region" description="Helical" evidence="7">
    <location>
        <begin position="289"/>
        <end position="310"/>
    </location>
</feature>
<dbReference type="PANTHER" id="PTHR43394:SF1">
    <property type="entry name" value="ATP-BINDING CASSETTE SUB-FAMILY B MEMBER 10, MITOCHONDRIAL"/>
    <property type="match status" value="1"/>
</dbReference>
<dbReference type="SUPFAM" id="SSF52540">
    <property type="entry name" value="P-loop containing nucleoside triphosphate hydrolases"/>
    <property type="match status" value="1"/>
</dbReference>
<feature type="transmembrane region" description="Helical" evidence="7">
    <location>
        <begin position="258"/>
        <end position="277"/>
    </location>
</feature>
<accession>A0ABS6IX57</accession>
<comment type="caution">
    <text evidence="10">The sequence shown here is derived from an EMBL/GenBank/DDBJ whole genome shotgun (WGS) entry which is preliminary data.</text>
</comment>
<proteinExistence type="predicted"/>
<evidence type="ECO:0000256" key="2">
    <source>
        <dbReference type="ARBA" id="ARBA00022692"/>
    </source>
</evidence>
<feature type="domain" description="ABC transporter" evidence="8">
    <location>
        <begin position="347"/>
        <end position="582"/>
    </location>
</feature>
<dbReference type="Gene3D" id="3.40.50.300">
    <property type="entry name" value="P-loop containing nucleotide triphosphate hydrolases"/>
    <property type="match status" value="1"/>
</dbReference>
<dbReference type="InterPro" id="IPR017871">
    <property type="entry name" value="ABC_transporter-like_CS"/>
</dbReference>
<evidence type="ECO:0000259" key="9">
    <source>
        <dbReference type="PROSITE" id="PS50929"/>
    </source>
</evidence>
<dbReference type="InterPro" id="IPR003593">
    <property type="entry name" value="AAA+_ATPase"/>
</dbReference>
<evidence type="ECO:0000313" key="10">
    <source>
        <dbReference type="EMBL" id="MBU9695642.1"/>
    </source>
</evidence>
<evidence type="ECO:0000256" key="7">
    <source>
        <dbReference type="SAM" id="Phobius"/>
    </source>
</evidence>
<gene>
    <name evidence="10" type="ORF">KSL82_07010</name>
</gene>
<keyword evidence="3" id="KW-0547">Nucleotide-binding</keyword>
<dbReference type="Pfam" id="PF00664">
    <property type="entry name" value="ABC_membrane"/>
    <property type="match status" value="1"/>
</dbReference>
<keyword evidence="6 7" id="KW-0472">Membrane</keyword>
<dbReference type="InterPro" id="IPR011527">
    <property type="entry name" value="ABC1_TM_dom"/>
</dbReference>
<sequence length="591" mass="65981">MNERHGGLRVEKGHGRFNFRSFFKLINQVHPKYWQFILGIIIGLIATGINLWVPKMAQKLINSYNGHLDKELVVITIGLFIAGTIISAFSGLILGVFGENVVANLRRELWGKLLKLPVRYFDRTKTGEIASRLSNDTSQVKNLLANTVPNALTSLLQFVGALVIMIAMDWKMTAIIFITVPIVFVAVMPVMKIAGRIGWKRQDELANFAGDSTNILSEIRLVKSSNSEKKELVTGKQRINNLYNIGVKEAKINSLTTPLTNMMMMVLFIGVLSYGAVRVMNHSLSMGTLISFLMYLFQMMGPVMMVSQLFNELAKTSGSTERIQEMLNEDEEKAKAEKEITVIDQPLKLEHVDFAYEEGKQILHDINVVAKPNTVVAFAGPSGGGKTTIFSLIERFYQPTAGTIKIGNENIDNISLSYWRKQIGLVGQNSAVMPGTIRENLIYGLDREVNDDELWRVLEMAYADKFVRELDNQLDTEIGERGVKISGGQRQRIAIARAFLRNPKILMLDEATASLDSESESMVQKALATLMKGRTTLIIAHRLSTIVDADQIYFIDHGTVSGSGTHKELIKSTPLYAEYVHNQFKASNGEN</sequence>
<protein>
    <submittedName>
        <fullName evidence="10">ABC transporter ATP-binding protein/permease</fullName>
    </submittedName>
</protein>
<dbReference type="InterPro" id="IPR036640">
    <property type="entry name" value="ABC1_TM_sf"/>
</dbReference>
<dbReference type="Pfam" id="PF00005">
    <property type="entry name" value="ABC_tran"/>
    <property type="match status" value="1"/>
</dbReference>
<dbReference type="PROSITE" id="PS50893">
    <property type="entry name" value="ABC_TRANSPORTER_2"/>
    <property type="match status" value="1"/>
</dbReference>
<feature type="transmembrane region" description="Helical" evidence="7">
    <location>
        <begin position="73"/>
        <end position="97"/>
    </location>
</feature>
<dbReference type="SUPFAM" id="SSF90123">
    <property type="entry name" value="ABC transporter transmembrane region"/>
    <property type="match status" value="1"/>
</dbReference>
<dbReference type="CDD" id="cd18551">
    <property type="entry name" value="ABC_6TM_LmrA_like"/>
    <property type="match status" value="1"/>
</dbReference>
<feature type="transmembrane region" description="Helical" evidence="7">
    <location>
        <begin position="174"/>
        <end position="191"/>
    </location>
</feature>
<evidence type="ECO:0000313" key="11">
    <source>
        <dbReference type="Proteomes" id="UP001196248"/>
    </source>
</evidence>
<keyword evidence="11" id="KW-1185">Reference proteome</keyword>
<feature type="transmembrane region" description="Helical" evidence="7">
    <location>
        <begin position="33"/>
        <end position="53"/>
    </location>
</feature>
<dbReference type="PANTHER" id="PTHR43394">
    <property type="entry name" value="ATP-DEPENDENT PERMEASE MDL1, MITOCHONDRIAL"/>
    <property type="match status" value="1"/>
</dbReference>
<evidence type="ECO:0000256" key="3">
    <source>
        <dbReference type="ARBA" id="ARBA00022741"/>
    </source>
</evidence>
<reference evidence="10 11" key="1">
    <citation type="submission" date="2021-06" db="EMBL/GenBank/DDBJ databases">
        <title>Limosilactobacillus angelus sp. nov., isolated from the human vagina.</title>
        <authorList>
            <person name="Chen Y.-S."/>
        </authorList>
    </citation>
    <scope>NUCLEOTIDE SEQUENCE [LARGE SCALE GENOMIC DNA]</scope>
    <source>
        <strain evidence="10 11">P5L02</strain>
    </source>
</reference>
<keyword evidence="5 7" id="KW-1133">Transmembrane helix</keyword>
<evidence type="ECO:0000256" key="6">
    <source>
        <dbReference type="ARBA" id="ARBA00023136"/>
    </source>
</evidence>
<dbReference type="GO" id="GO:0005524">
    <property type="term" value="F:ATP binding"/>
    <property type="evidence" value="ECO:0007669"/>
    <property type="project" value="UniProtKB-KW"/>
</dbReference>
<evidence type="ECO:0000256" key="1">
    <source>
        <dbReference type="ARBA" id="ARBA00004651"/>
    </source>
</evidence>
<evidence type="ECO:0000256" key="5">
    <source>
        <dbReference type="ARBA" id="ARBA00022989"/>
    </source>
</evidence>
<feature type="transmembrane region" description="Helical" evidence="7">
    <location>
        <begin position="148"/>
        <end position="168"/>
    </location>
</feature>
<dbReference type="PROSITE" id="PS50929">
    <property type="entry name" value="ABC_TM1F"/>
    <property type="match status" value="1"/>
</dbReference>
<dbReference type="EMBL" id="JAHPJJ010000015">
    <property type="protein sequence ID" value="MBU9695642.1"/>
    <property type="molecule type" value="Genomic_DNA"/>
</dbReference>
<keyword evidence="2 7" id="KW-0812">Transmembrane</keyword>
<feature type="domain" description="ABC transmembrane type-1" evidence="9">
    <location>
        <begin position="37"/>
        <end position="315"/>
    </location>
</feature>
<dbReference type="InterPro" id="IPR027417">
    <property type="entry name" value="P-loop_NTPase"/>
</dbReference>